<evidence type="ECO:0000256" key="4">
    <source>
        <dbReference type="ARBA" id="ARBA00039902"/>
    </source>
</evidence>
<feature type="region of interest" description="Disordered" evidence="5">
    <location>
        <begin position="1"/>
        <end position="46"/>
    </location>
</feature>
<dbReference type="AlphaFoldDB" id="A0A4S4LGB6"/>
<dbReference type="PRINTS" id="PR00326">
    <property type="entry name" value="GTP1OBG"/>
</dbReference>
<dbReference type="GO" id="GO:0003924">
    <property type="term" value="F:GTPase activity"/>
    <property type="evidence" value="ECO:0007669"/>
    <property type="project" value="InterPro"/>
</dbReference>
<sequence length="637" mass="71736">MPRRKPASAAQRKTQLQARRAIKRGDIPPPSGIARRRPSEINAKVQSSRRLQSAFVSLSPAFLEEAKHKASSLVLLRPLPWESALFPSGVQEESSLSTDRMTPKLTITKRPKWNHKMTKKQVESNEEGVFKKWLSETDNAIQAWKAQKPLQSSEEGMQVPISSSQAETDSADSEMPYSPPLYERNLEVWRQLWRVSEICQILLILLDSRCPPLHYPESLHSYISSFRTPHKTIFVLTKTDISSPERSFLWKQYLHSKYPDVRIVIVESYLEKKIKEGQGKRKNFEPQIPSALRRDLIDALKAAHEELCVPPPHIASHAQRLAAWKPNVISTVDWDPVLNAKDDDIQYYHFPPTHVPSGAEDASDNNDVIQDYISIGLIGQPNVGKSSLLNALFGKKKVKASKTPGKTKHFQTLFWTKQIRLVDCPGLVFPSYVDMELQVLAGVLPIAQIPAIPSSIYYALQHLPLERILGLQHPAKADSTAEDKRTWRKEMEPKVNSEPKWTAMDILMAYANKKGWITAKAGRPDINRAGNSLLRELADGRIRWAFYPPDADLSDSSSHNGVWIKQEDALNADTSSDELGYLDSDSSQSESEESEAFEEEEDDVDANVENVKAHSHRPSGAGMFFALALEDSAEDTE</sequence>
<keyword evidence="2" id="KW-0342">GTP-binding</keyword>
<keyword evidence="8" id="KW-1185">Reference proteome</keyword>
<dbReference type="PANTHER" id="PTHR45709">
    <property type="entry name" value="LARGE SUBUNIT GTPASE 1 HOMOLOG-RELATED"/>
    <property type="match status" value="1"/>
</dbReference>
<dbReference type="OrthoDB" id="61815at2759"/>
<comment type="caution">
    <text evidence="7">The sequence shown here is derived from an EMBL/GenBank/DDBJ whole genome shotgun (WGS) entry which is preliminary data.</text>
</comment>
<gene>
    <name evidence="7" type="ORF">EW145_g973</name>
</gene>
<dbReference type="PANTHER" id="PTHR45709:SF3">
    <property type="entry name" value="GUANINE NUCLEOTIDE-BINDING PROTEIN-LIKE 1"/>
    <property type="match status" value="1"/>
</dbReference>
<organism evidence="7 8">
    <name type="scientific">Phellinidium pouzarii</name>
    <dbReference type="NCBI Taxonomy" id="167371"/>
    <lineage>
        <taxon>Eukaryota</taxon>
        <taxon>Fungi</taxon>
        <taxon>Dikarya</taxon>
        <taxon>Basidiomycota</taxon>
        <taxon>Agaricomycotina</taxon>
        <taxon>Agaricomycetes</taxon>
        <taxon>Hymenochaetales</taxon>
        <taxon>Hymenochaetaceae</taxon>
        <taxon>Phellinidium</taxon>
    </lineage>
</organism>
<feature type="compositionally biased region" description="Polar residues" evidence="5">
    <location>
        <begin position="149"/>
        <end position="168"/>
    </location>
</feature>
<feature type="region of interest" description="Disordered" evidence="5">
    <location>
        <begin position="147"/>
        <end position="176"/>
    </location>
</feature>
<proteinExistence type="predicted"/>
<protein>
    <recommendedName>
        <fullName evidence="4">Guanine nucleotide-binding protein-like 1</fullName>
    </recommendedName>
</protein>
<keyword evidence="1" id="KW-0547">Nucleotide-binding</keyword>
<dbReference type="EMBL" id="SGPK01000023">
    <property type="protein sequence ID" value="THH10976.1"/>
    <property type="molecule type" value="Genomic_DNA"/>
</dbReference>
<reference evidence="7 8" key="1">
    <citation type="submission" date="2019-02" db="EMBL/GenBank/DDBJ databases">
        <title>Genome sequencing of the rare red list fungi Phellinidium pouzarii.</title>
        <authorList>
            <person name="Buettner E."/>
            <person name="Kellner H."/>
        </authorList>
    </citation>
    <scope>NUCLEOTIDE SEQUENCE [LARGE SCALE GENOMIC DNA]</scope>
    <source>
        <strain evidence="7 8">DSM 108285</strain>
    </source>
</reference>
<evidence type="ECO:0000256" key="1">
    <source>
        <dbReference type="ARBA" id="ARBA00022741"/>
    </source>
</evidence>
<dbReference type="Pfam" id="PF01926">
    <property type="entry name" value="MMR_HSR1"/>
    <property type="match status" value="1"/>
</dbReference>
<evidence type="ECO:0000259" key="6">
    <source>
        <dbReference type="Pfam" id="PF01926"/>
    </source>
</evidence>
<dbReference type="SUPFAM" id="SSF52540">
    <property type="entry name" value="P-loop containing nucleoside triphosphate hydrolases"/>
    <property type="match status" value="1"/>
</dbReference>
<dbReference type="InterPro" id="IPR027417">
    <property type="entry name" value="P-loop_NTPase"/>
</dbReference>
<evidence type="ECO:0000313" key="7">
    <source>
        <dbReference type="EMBL" id="THH10976.1"/>
    </source>
</evidence>
<feature type="compositionally biased region" description="Acidic residues" evidence="5">
    <location>
        <begin position="590"/>
        <end position="606"/>
    </location>
</feature>
<dbReference type="Gene3D" id="3.40.50.300">
    <property type="entry name" value="P-loop containing nucleotide triphosphate hydrolases"/>
    <property type="match status" value="1"/>
</dbReference>
<dbReference type="GO" id="GO:0005525">
    <property type="term" value="F:GTP binding"/>
    <property type="evidence" value="ECO:0007669"/>
    <property type="project" value="UniProtKB-KW"/>
</dbReference>
<evidence type="ECO:0000256" key="5">
    <source>
        <dbReference type="SAM" id="MobiDB-lite"/>
    </source>
</evidence>
<comment type="function">
    <text evidence="3">Possible regulatory or functional link with the histocompatibility cluster.</text>
</comment>
<dbReference type="InterPro" id="IPR006073">
    <property type="entry name" value="GTP-bd"/>
</dbReference>
<feature type="domain" description="G" evidence="6">
    <location>
        <begin position="375"/>
        <end position="428"/>
    </location>
</feature>
<name>A0A4S4LGB6_9AGAM</name>
<evidence type="ECO:0000256" key="3">
    <source>
        <dbReference type="ARBA" id="ARBA00037770"/>
    </source>
</evidence>
<accession>A0A4S4LGB6</accession>
<dbReference type="InterPro" id="IPR043358">
    <property type="entry name" value="GNL1-like"/>
</dbReference>
<feature type="region of interest" description="Disordered" evidence="5">
    <location>
        <begin position="576"/>
        <end position="618"/>
    </location>
</feature>
<evidence type="ECO:0000313" key="8">
    <source>
        <dbReference type="Proteomes" id="UP000308199"/>
    </source>
</evidence>
<evidence type="ECO:0000256" key="2">
    <source>
        <dbReference type="ARBA" id="ARBA00023134"/>
    </source>
</evidence>
<dbReference type="Proteomes" id="UP000308199">
    <property type="component" value="Unassembled WGS sequence"/>
</dbReference>